<protein>
    <submittedName>
        <fullName evidence="1">Uncharacterized protein</fullName>
    </submittedName>
</protein>
<sequence>MEYLQPIQIDQKYNFEYSYQKCDNIKKNGQNALNLDNLLNNNKEITRLNNKKYIIVKDDNKIIQTEKLNLCYREEDMIKIEFQIKVNEISIEQFLFNYVNNNDIEKTQWIKNNERYTSKNKQYFDQFKLKLIQQLNGKIKEDIDYSIQIQDYLVNAFDLLDKNLDGQKFQQYILPIFFQLAAKIILLKQEKECY</sequence>
<dbReference type="Proteomes" id="UP000054937">
    <property type="component" value="Unassembled WGS sequence"/>
</dbReference>
<dbReference type="EMBL" id="LDAU01000120">
    <property type="protein sequence ID" value="KRX04256.1"/>
    <property type="molecule type" value="Genomic_DNA"/>
</dbReference>
<gene>
    <name evidence="1" type="ORF">PPERSA_11380</name>
</gene>
<dbReference type="InParanoid" id="A0A0V0QQF4"/>
<proteinExistence type="predicted"/>
<evidence type="ECO:0000313" key="2">
    <source>
        <dbReference type="Proteomes" id="UP000054937"/>
    </source>
</evidence>
<dbReference type="AlphaFoldDB" id="A0A0V0QQF4"/>
<keyword evidence="2" id="KW-1185">Reference proteome</keyword>
<accession>A0A0V0QQF4</accession>
<comment type="caution">
    <text evidence="1">The sequence shown here is derived from an EMBL/GenBank/DDBJ whole genome shotgun (WGS) entry which is preliminary data.</text>
</comment>
<evidence type="ECO:0000313" key="1">
    <source>
        <dbReference type="EMBL" id="KRX04256.1"/>
    </source>
</evidence>
<name>A0A0V0QQF4_PSEPJ</name>
<organism evidence="1 2">
    <name type="scientific">Pseudocohnilembus persalinus</name>
    <name type="common">Ciliate</name>
    <dbReference type="NCBI Taxonomy" id="266149"/>
    <lineage>
        <taxon>Eukaryota</taxon>
        <taxon>Sar</taxon>
        <taxon>Alveolata</taxon>
        <taxon>Ciliophora</taxon>
        <taxon>Intramacronucleata</taxon>
        <taxon>Oligohymenophorea</taxon>
        <taxon>Scuticociliatia</taxon>
        <taxon>Philasterida</taxon>
        <taxon>Pseudocohnilembidae</taxon>
        <taxon>Pseudocohnilembus</taxon>
    </lineage>
</organism>
<reference evidence="1 2" key="1">
    <citation type="journal article" date="2015" name="Sci. Rep.">
        <title>Genome of the facultative scuticociliatosis pathogen Pseudocohnilembus persalinus provides insight into its virulence through horizontal gene transfer.</title>
        <authorList>
            <person name="Xiong J."/>
            <person name="Wang G."/>
            <person name="Cheng J."/>
            <person name="Tian M."/>
            <person name="Pan X."/>
            <person name="Warren A."/>
            <person name="Jiang C."/>
            <person name="Yuan D."/>
            <person name="Miao W."/>
        </authorList>
    </citation>
    <scope>NUCLEOTIDE SEQUENCE [LARGE SCALE GENOMIC DNA]</scope>
    <source>
        <strain evidence="1">36N120E</strain>
    </source>
</reference>